<dbReference type="AlphaFoldDB" id="A0A3M7P839"/>
<evidence type="ECO:0000313" key="2">
    <source>
        <dbReference type="Proteomes" id="UP000276133"/>
    </source>
</evidence>
<evidence type="ECO:0000313" key="1">
    <source>
        <dbReference type="EMBL" id="RMZ95139.1"/>
    </source>
</evidence>
<organism evidence="1 2">
    <name type="scientific">Brachionus plicatilis</name>
    <name type="common">Marine rotifer</name>
    <name type="synonym">Brachionus muelleri</name>
    <dbReference type="NCBI Taxonomy" id="10195"/>
    <lineage>
        <taxon>Eukaryota</taxon>
        <taxon>Metazoa</taxon>
        <taxon>Spiralia</taxon>
        <taxon>Gnathifera</taxon>
        <taxon>Rotifera</taxon>
        <taxon>Eurotatoria</taxon>
        <taxon>Monogononta</taxon>
        <taxon>Pseudotrocha</taxon>
        <taxon>Ploima</taxon>
        <taxon>Brachionidae</taxon>
        <taxon>Brachionus</taxon>
    </lineage>
</organism>
<feature type="non-terminal residue" evidence="1">
    <location>
        <position position="128"/>
    </location>
</feature>
<sequence length="128" mass="14478">MDEQHTIDSSEYAEYLRYKQNQKYKLFAVQHEPTSNDGPRTQARPSFDVGSCWTTKNVIDEPTYHSIHKMPALQKFNTEYYGYTAGTALPVLGQFIADVSTFKTTTKAGFIVVKGRAELLLGYRTAVS</sequence>
<name>A0A3M7P839_BRAPC</name>
<comment type="caution">
    <text evidence="1">The sequence shown here is derived from an EMBL/GenBank/DDBJ whole genome shotgun (WGS) entry which is preliminary data.</text>
</comment>
<keyword evidence="2" id="KW-1185">Reference proteome</keyword>
<dbReference type="Proteomes" id="UP000276133">
    <property type="component" value="Unassembled WGS sequence"/>
</dbReference>
<gene>
    <name evidence="1" type="ORF">BpHYR1_026337</name>
</gene>
<dbReference type="OrthoDB" id="10209640at2759"/>
<proteinExistence type="predicted"/>
<dbReference type="EMBL" id="REGN01012567">
    <property type="protein sequence ID" value="RMZ95139.1"/>
    <property type="molecule type" value="Genomic_DNA"/>
</dbReference>
<accession>A0A3M7P839</accession>
<reference evidence="1 2" key="1">
    <citation type="journal article" date="2018" name="Sci. Rep.">
        <title>Genomic signatures of local adaptation to the degree of environmental predictability in rotifers.</title>
        <authorList>
            <person name="Franch-Gras L."/>
            <person name="Hahn C."/>
            <person name="Garcia-Roger E.M."/>
            <person name="Carmona M.J."/>
            <person name="Serra M."/>
            <person name="Gomez A."/>
        </authorList>
    </citation>
    <scope>NUCLEOTIDE SEQUENCE [LARGE SCALE GENOMIC DNA]</scope>
    <source>
        <strain evidence="1">HYR1</strain>
    </source>
</reference>
<protein>
    <submittedName>
        <fullName evidence="1">Uncharacterized protein</fullName>
    </submittedName>
</protein>